<evidence type="ECO:0000256" key="8">
    <source>
        <dbReference type="ARBA" id="ARBA00023015"/>
    </source>
</evidence>
<evidence type="ECO:0000256" key="6">
    <source>
        <dbReference type="ARBA" id="ARBA00022787"/>
    </source>
</evidence>
<reference evidence="17" key="1">
    <citation type="submission" date="2025-08" db="UniProtKB">
        <authorList>
            <consortium name="Ensembl"/>
        </authorList>
    </citation>
    <scope>IDENTIFICATION</scope>
</reference>
<gene>
    <name evidence="17" type="primary">FUNDC2</name>
</gene>
<evidence type="ECO:0000256" key="12">
    <source>
        <dbReference type="ARBA" id="ARBA00023242"/>
    </source>
</evidence>
<proteinExistence type="inferred from homology"/>
<evidence type="ECO:0000256" key="11">
    <source>
        <dbReference type="ARBA" id="ARBA00023163"/>
    </source>
</evidence>
<protein>
    <recommendedName>
        <fullName evidence="13">FUN14 domain-containing protein 2</fullName>
    </recommendedName>
    <alternativeName>
        <fullName evidence="14">Hepatitis C virus core-binding protein 6</fullName>
    </alternativeName>
</protein>
<accession>A0A8C9H3H4</accession>
<keyword evidence="5" id="KW-0812">Transmembrane</keyword>
<dbReference type="PANTHER" id="PTHR21346">
    <property type="entry name" value="FUN14 DOMAIN CONTAINING"/>
    <property type="match status" value="1"/>
</dbReference>
<reference evidence="17" key="2">
    <citation type="submission" date="2025-09" db="UniProtKB">
        <authorList>
            <consortium name="Ensembl"/>
        </authorList>
    </citation>
    <scope>IDENTIFICATION</scope>
</reference>
<keyword evidence="4" id="KW-0597">Phosphoprotein</keyword>
<keyword evidence="11" id="KW-0804">Transcription</keyword>
<keyword evidence="6" id="KW-1000">Mitochondrion outer membrane</keyword>
<keyword evidence="10" id="KW-0472">Membrane</keyword>
<evidence type="ECO:0000256" key="1">
    <source>
        <dbReference type="ARBA" id="ARBA00004123"/>
    </source>
</evidence>
<comment type="function">
    <text evidence="15">Binds directly and specifically 1,2-Diacyl-sn-glycero-3-phospho-(1'-myo-inositol-3',4',5'-bisphosphate) (PIP3) leading to the recruitment of PIP3 to mitochondria and may play a role in the regulation of the platelet activation via AKT/GSK3B/cGMP signaling pathways. May act as transcription factor that regulates SREBP1 (isoform SREBP-1C) expression in order to modulate triglyceride (TG) homeostasis in hepatocytes.</text>
</comment>
<dbReference type="GO" id="GO:0005634">
    <property type="term" value="C:nucleus"/>
    <property type="evidence" value="ECO:0007669"/>
    <property type="project" value="UniProtKB-SubCell"/>
</dbReference>
<keyword evidence="9" id="KW-0496">Mitochondrion</keyword>
<evidence type="ECO:0000313" key="17">
    <source>
        <dbReference type="Ensembl" id="ENSPTEP00000010458.1"/>
    </source>
</evidence>
<sequence>METSAPRAGSQVVATTERHSAACRADPLRVSSRDKLTEMAASTQGNFEGNFESLDLAEFAKKQPWWRKLFGQESGPSAEKYSVATQLFIGGVTGWCTGFIFQKVGKLAATAVGGGFFLLQLANHTGYIKVDWQRVEKDMKKAKEQLKIRKSNQIPTEVRSKAEEPAASTLHHRTSSPSSSSPMPSSLPWQIRVASTSVCWYKLMWHHEPDGGRRDNSP</sequence>
<dbReference type="GeneID" id="111527385"/>
<evidence type="ECO:0000256" key="4">
    <source>
        <dbReference type="ARBA" id="ARBA00022553"/>
    </source>
</evidence>
<evidence type="ECO:0000256" key="16">
    <source>
        <dbReference type="SAM" id="MobiDB-lite"/>
    </source>
</evidence>
<dbReference type="Pfam" id="PF04930">
    <property type="entry name" value="FUN14"/>
    <property type="match status" value="1"/>
</dbReference>
<comment type="similarity">
    <text evidence="3">Belongs to the FUN14 family.</text>
</comment>
<evidence type="ECO:0000256" key="5">
    <source>
        <dbReference type="ARBA" id="ARBA00022692"/>
    </source>
</evidence>
<name>A0A8C9H3H4_9PRIM</name>
<keyword evidence="18" id="KW-1185">Reference proteome</keyword>
<organism evidence="17 18">
    <name type="scientific">Piliocolobus tephrosceles</name>
    <name type="common">Ugandan red Colobus</name>
    <dbReference type="NCBI Taxonomy" id="591936"/>
    <lineage>
        <taxon>Eukaryota</taxon>
        <taxon>Metazoa</taxon>
        <taxon>Chordata</taxon>
        <taxon>Craniata</taxon>
        <taxon>Vertebrata</taxon>
        <taxon>Euteleostomi</taxon>
        <taxon>Mammalia</taxon>
        <taxon>Eutheria</taxon>
        <taxon>Euarchontoglires</taxon>
        <taxon>Primates</taxon>
        <taxon>Haplorrhini</taxon>
        <taxon>Catarrhini</taxon>
        <taxon>Cercopithecidae</taxon>
        <taxon>Colobinae</taxon>
        <taxon>Piliocolobus</taxon>
    </lineage>
</organism>
<evidence type="ECO:0000256" key="2">
    <source>
        <dbReference type="ARBA" id="ARBA00004374"/>
    </source>
</evidence>
<evidence type="ECO:0000256" key="14">
    <source>
        <dbReference type="ARBA" id="ARBA00041722"/>
    </source>
</evidence>
<dbReference type="RefSeq" id="XP_023049387.1">
    <property type="nucleotide sequence ID" value="XM_023193619.1"/>
</dbReference>
<dbReference type="CTD" id="65991"/>
<evidence type="ECO:0000256" key="3">
    <source>
        <dbReference type="ARBA" id="ARBA00009160"/>
    </source>
</evidence>
<keyword evidence="8" id="KW-0805">Transcription regulation</keyword>
<dbReference type="InterPro" id="IPR007014">
    <property type="entry name" value="FUN14"/>
</dbReference>
<dbReference type="AlphaFoldDB" id="A0A8C9H3H4"/>
<feature type="compositionally biased region" description="Low complexity" evidence="16">
    <location>
        <begin position="175"/>
        <end position="186"/>
    </location>
</feature>
<keyword evidence="7" id="KW-1133">Transmembrane helix</keyword>
<comment type="subcellular location">
    <subcellularLocation>
        <location evidence="2">Mitochondrion outer membrane</location>
        <topology evidence="2">Multi-pass membrane protein</topology>
    </subcellularLocation>
    <subcellularLocation>
        <location evidence="1">Nucleus</location>
    </subcellularLocation>
</comment>
<feature type="region of interest" description="Disordered" evidence="16">
    <location>
        <begin position="144"/>
        <end position="186"/>
    </location>
</feature>
<dbReference type="KEGG" id="pteh:111527385"/>
<dbReference type="Proteomes" id="UP000694416">
    <property type="component" value="Unplaced"/>
</dbReference>
<dbReference type="Ensembl" id="ENSPTET00000015858.1">
    <property type="protein sequence ID" value="ENSPTEP00000010458.1"/>
    <property type="gene ID" value="ENSPTEG00000011855.1"/>
</dbReference>
<keyword evidence="12" id="KW-0539">Nucleus</keyword>
<evidence type="ECO:0000313" key="18">
    <source>
        <dbReference type="Proteomes" id="UP000694416"/>
    </source>
</evidence>
<dbReference type="GO" id="GO:0005741">
    <property type="term" value="C:mitochondrial outer membrane"/>
    <property type="evidence" value="ECO:0007669"/>
    <property type="project" value="UniProtKB-SubCell"/>
</dbReference>
<evidence type="ECO:0000256" key="9">
    <source>
        <dbReference type="ARBA" id="ARBA00023128"/>
    </source>
</evidence>
<evidence type="ECO:0000256" key="10">
    <source>
        <dbReference type="ARBA" id="ARBA00023136"/>
    </source>
</evidence>
<dbReference type="PANTHER" id="PTHR21346:SF5">
    <property type="entry name" value="FUN14 DOMAIN-CONTAINING PROTEIN 2"/>
    <property type="match status" value="1"/>
</dbReference>
<evidence type="ECO:0000256" key="13">
    <source>
        <dbReference type="ARBA" id="ARBA00039376"/>
    </source>
</evidence>
<evidence type="ECO:0000256" key="7">
    <source>
        <dbReference type="ARBA" id="ARBA00022989"/>
    </source>
</evidence>
<dbReference type="GO" id="GO:0000422">
    <property type="term" value="P:autophagy of mitochondrion"/>
    <property type="evidence" value="ECO:0007669"/>
    <property type="project" value="TreeGrafter"/>
</dbReference>
<evidence type="ECO:0000256" key="15">
    <source>
        <dbReference type="ARBA" id="ARBA00045668"/>
    </source>
</evidence>